<keyword evidence="1" id="KW-0812">Transmembrane</keyword>
<dbReference type="RefSeq" id="WP_203908125.1">
    <property type="nucleotide sequence ID" value="NZ_BONY01000011.1"/>
</dbReference>
<accession>A0A8J3Q6E3</accession>
<gene>
    <name evidence="2" type="ORF">Rhe02_23160</name>
</gene>
<dbReference type="EMBL" id="BONY01000011">
    <property type="protein sequence ID" value="GIH04249.1"/>
    <property type="molecule type" value="Genomic_DNA"/>
</dbReference>
<keyword evidence="3" id="KW-1185">Reference proteome</keyword>
<sequence>MIWLGLLALGIYLLRTRPVYVLLVPVASAAIWFGAISAGEAWLNWTA</sequence>
<keyword evidence="1" id="KW-1133">Transmembrane helix</keyword>
<reference evidence="2" key="1">
    <citation type="submission" date="2021-01" db="EMBL/GenBank/DDBJ databases">
        <title>Whole genome shotgun sequence of Rhizocola hellebori NBRC 109834.</title>
        <authorList>
            <person name="Komaki H."/>
            <person name="Tamura T."/>
        </authorList>
    </citation>
    <scope>NUCLEOTIDE SEQUENCE</scope>
    <source>
        <strain evidence="2">NBRC 109834</strain>
    </source>
</reference>
<dbReference type="AlphaFoldDB" id="A0A8J3Q6E3"/>
<evidence type="ECO:0000256" key="1">
    <source>
        <dbReference type="SAM" id="Phobius"/>
    </source>
</evidence>
<dbReference type="Proteomes" id="UP000612899">
    <property type="component" value="Unassembled WGS sequence"/>
</dbReference>
<protein>
    <submittedName>
        <fullName evidence="2">Uncharacterized protein</fullName>
    </submittedName>
</protein>
<name>A0A8J3Q6E3_9ACTN</name>
<proteinExistence type="predicted"/>
<comment type="caution">
    <text evidence="2">The sequence shown here is derived from an EMBL/GenBank/DDBJ whole genome shotgun (WGS) entry which is preliminary data.</text>
</comment>
<keyword evidence="1" id="KW-0472">Membrane</keyword>
<evidence type="ECO:0000313" key="3">
    <source>
        <dbReference type="Proteomes" id="UP000612899"/>
    </source>
</evidence>
<evidence type="ECO:0000313" key="2">
    <source>
        <dbReference type="EMBL" id="GIH04249.1"/>
    </source>
</evidence>
<feature type="transmembrane region" description="Helical" evidence="1">
    <location>
        <begin position="20"/>
        <end position="43"/>
    </location>
</feature>
<organism evidence="2 3">
    <name type="scientific">Rhizocola hellebori</name>
    <dbReference type="NCBI Taxonomy" id="1392758"/>
    <lineage>
        <taxon>Bacteria</taxon>
        <taxon>Bacillati</taxon>
        <taxon>Actinomycetota</taxon>
        <taxon>Actinomycetes</taxon>
        <taxon>Micromonosporales</taxon>
        <taxon>Micromonosporaceae</taxon>
        <taxon>Rhizocola</taxon>
    </lineage>
</organism>